<evidence type="ECO:0008006" key="4">
    <source>
        <dbReference type="Google" id="ProtNLM"/>
    </source>
</evidence>
<dbReference type="Proteomes" id="UP001629249">
    <property type="component" value="Unassembled WGS sequence"/>
</dbReference>
<sequence length="121" mass="13598">MEDFDYLVRDSNAAWLDGRGDGRFERYESFYQETRAQQAGDFDLEKANEEYAETAGTSPSRLFSMANSPPFGQLAIAMLAVFIASRAVPVLAQKVPYVTAGLLAGAFVALRAFHRRRRKRK</sequence>
<gene>
    <name evidence="2" type="ORF">PQR66_27190</name>
</gene>
<keyword evidence="1" id="KW-0812">Transmembrane</keyword>
<evidence type="ECO:0000313" key="3">
    <source>
        <dbReference type="Proteomes" id="UP001629249"/>
    </source>
</evidence>
<reference evidence="2 3" key="1">
    <citation type="journal article" date="2024" name="Chem. Sci.">
        <title>Discovery of megapolipeptins by genome mining of a Burkholderiales bacteria collection.</title>
        <authorList>
            <person name="Paulo B.S."/>
            <person name="Recchia M.J.J."/>
            <person name="Lee S."/>
            <person name="Fergusson C.H."/>
            <person name="Romanowski S.B."/>
            <person name="Hernandez A."/>
            <person name="Krull N."/>
            <person name="Liu D.Y."/>
            <person name="Cavanagh H."/>
            <person name="Bos A."/>
            <person name="Gray C.A."/>
            <person name="Murphy B.T."/>
            <person name="Linington R.G."/>
            <person name="Eustaquio A.S."/>
        </authorList>
    </citation>
    <scope>NUCLEOTIDE SEQUENCE [LARGE SCALE GENOMIC DNA]</scope>
    <source>
        <strain evidence="2 3">RL16-012-BIC-B</strain>
    </source>
</reference>
<comment type="caution">
    <text evidence="2">The sequence shown here is derived from an EMBL/GenBank/DDBJ whole genome shotgun (WGS) entry which is preliminary data.</text>
</comment>
<organism evidence="2 3">
    <name type="scientific">Paraburkholderia agricolaris</name>
    <dbReference type="NCBI Taxonomy" id="2152888"/>
    <lineage>
        <taxon>Bacteria</taxon>
        <taxon>Pseudomonadati</taxon>
        <taxon>Pseudomonadota</taxon>
        <taxon>Betaproteobacteria</taxon>
        <taxon>Burkholderiales</taxon>
        <taxon>Burkholderiaceae</taxon>
        <taxon>Paraburkholderia</taxon>
    </lineage>
</organism>
<dbReference type="RefSeq" id="WP_408330488.1">
    <property type="nucleotide sequence ID" value="NZ_JAQQFH010000015.1"/>
</dbReference>
<name>A0ABW8ZVU0_9BURK</name>
<protein>
    <recommendedName>
        <fullName evidence="4">PEP-CTERM protein-sorting domain-containing protein</fullName>
    </recommendedName>
</protein>
<keyword evidence="1" id="KW-1133">Transmembrane helix</keyword>
<accession>A0ABW8ZVU0</accession>
<proteinExistence type="predicted"/>
<keyword evidence="1" id="KW-0472">Membrane</keyword>
<feature type="transmembrane region" description="Helical" evidence="1">
    <location>
        <begin position="95"/>
        <end position="113"/>
    </location>
</feature>
<keyword evidence="3" id="KW-1185">Reference proteome</keyword>
<evidence type="ECO:0000256" key="1">
    <source>
        <dbReference type="SAM" id="Phobius"/>
    </source>
</evidence>
<evidence type="ECO:0000313" key="2">
    <source>
        <dbReference type="EMBL" id="MFL9886755.1"/>
    </source>
</evidence>
<feature type="transmembrane region" description="Helical" evidence="1">
    <location>
        <begin position="71"/>
        <end position="89"/>
    </location>
</feature>
<dbReference type="EMBL" id="JAQQFN010000023">
    <property type="protein sequence ID" value="MFL9886755.1"/>
    <property type="molecule type" value="Genomic_DNA"/>
</dbReference>